<dbReference type="Proteomes" id="UP000762676">
    <property type="component" value="Unassembled WGS sequence"/>
</dbReference>
<feature type="region of interest" description="Disordered" evidence="1">
    <location>
        <begin position="21"/>
        <end position="42"/>
    </location>
</feature>
<evidence type="ECO:0000313" key="2">
    <source>
        <dbReference type="EMBL" id="GFR75217.1"/>
    </source>
</evidence>
<gene>
    <name evidence="2" type="ORF">ElyMa_005772600</name>
</gene>
<name>A0AAV4FP14_9GAST</name>
<reference evidence="2 3" key="1">
    <citation type="journal article" date="2021" name="Elife">
        <title>Chloroplast acquisition without the gene transfer in kleptoplastic sea slugs, Plakobranchus ocellatus.</title>
        <authorList>
            <person name="Maeda T."/>
            <person name="Takahashi S."/>
            <person name="Yoshida T."/>
            <person name="Shimamura S."/>
            <person name="Takaki Y."/>
            <person name="Nagai Y."/>
            <person name="Toyoda A."/>
            <person name="Suzuki Y."/>
            <person name="Arimoto A."/>
            <person name="Ishii H."/>
            <person name="Satoh N."/>
            <person name="Nishiyama T."/>
            <person name="Hasebe M."/>
            <person name="Maruyama T."/>
            <person name="Minagawa J."/>
            <person name="Obokata J."/>
            <person name="Shigenobu S."/>
        </authorList>
    </citation>
    <scope>NUCLEOTIDE SEQUENCE [LARGE SCALE GENOMIC DNA]</scope>
</reference>
<comment type="caution">
    <text evidence="2">The sequence shown here is derived from an EMBL/GenBank/DDBJ whole genome shotgun (WGS) entry which is preliminary data.</text>
</comment>
<dbReference type="EMBL" id="BMAT01011575">
    <property type="protein sequence ID" value="GFR75217.1"/>
    <property type="molecule type" value="Genomic_DNA"/>
</dbReference>
<organism evidence="2 3">
    <name type="scientific">Elysia marginata</name>
    <dbReference type="NCBI Taxonomy" id="1093978"/>
    <lineage>
        <taxon>Eukaryota</taxon>
        <taxon>Metazoa</taxon>
        <taxon>Spiralia</taxon>
        <taxon>Lophotrochozoa</taxon>
        <taxon>Mollusca</taxon>
        <taxon>Gastropoda</taxon>
        <taxon>Heterobranchia</taxon>
        <taxon>Euthyneura</taxon>
        <taxon>Panpulmonata</taxon>
        <taxon>Sacoglossa</taxon>
        <taxon>Placobranchoidea</taxon>
        <taxon>Plakobranchidae</taxon>
        <taxon>Elysia</taxon>
    </lineage>
</organism>
<accession>A0AAV4FP14</accession>
<protein>
    <submittedName>
        <fullName evidence="2">Uncharacterized protein</fullName>
    </submittedName>
</protein>
<evidence type="ECO:0000313" key="3">
    <source>
        <dbReference type="Proteomes" id="UP000762676"/>
    </source>
</evidence>
<keyword evidence="3" id="KW-1185">Reference proteome</keyword>
<evidence type="ECO:0000256" key="1">
    <source>
        <dbReference type="SAM" id="MobiDB-lite"/>
    </source>
</evidence>
<proteinExistence type="predicted"/>
<dbReference type="AlphaFoldDB" id="A0AAV4FP14"/>
<sequence length="93" mass="10719">MYYQGIVESIPVSAKTIAKESRCTRSSRKSSHSSPTLNGQLQQTQTFVSTTPENINWLFNKTVYSGVIDWFPRRNFVSISYKRFIKVILAVQR</sequence>